<keyword evidence="4" id="KW-1185">Reference proteome</keyword>
<dbReference type="SMART" id="SM00347">
    <property type="entry name" value="HTH_MARR"/>
    <property type="match status" value="1"/>
</dbReference>
<organism evidence="3 4">
    <name type="scientific">Stieleria varia</name>
    <dbReference type="NCBI Taxonomy" id="2528005"/>
    <lineage>
        <taxon>Bacteria</taxon>
        <taxon>Pseudomonadati</taxon>
        <taxon>Planctomycetota</taxon>
        <taxon>Planctomycetia</taxon>
        <taxon>Pirellulales</taxon>
        <taxon>Pirellulaceae</taxon>
        <taxon>Stieleria</taxon>
    </lineage>
</organism>
<dbReference type="Proteomes" id="UP000320176">
    <property type="component" value="Unassembled WGS sequence"/>
</dbReference>
<accession>A0A5C6AEW8</accession>
<sequence length="126" mass="13839">MPAKRKSDSARYSYDGLDRVLHEKARLGLMTCLAGSPDGLTFGELKSLCNLTDGNLNRHLKQLAEAGLVSTRRDETGSRPQTICALTDSGRGRFLQYLAELQRVIGDAQKQMKTNAARSKGRLATE</sequence>
<dbReference type="PANTHER" id="PTHR37318:SF1">
    <property type="entry name" value="BSL7504 PROTEIN"/>
    <property type="match status" value="1"/>
</dbReference>
<dbReference type="CDD" id="cd00090">
    <property type="entry name" value="HTH_ARSR"/>
    <property type="match status" value="1"/>
</dbReference>
<evidence type="ECO:0000259" key="1">
    <source>
        <dbReference type="SMART" id="SM00347"/>
    </source>
</evidence>
<reference evidence="3 4" key="1">
    <citation type="submission" date="2019-02" db="EMBL/GenBank/DDBJ databases">
        <title>Deep-cultivation of Planctomycetes and their phenomic and genomic characterization uncovers novel biology.</title>
        <authorList>
            <person name="Wiegand S."/>
            <person name="Jogler M."/>
            <person name="Boedeker C."/>
            <person name="Pinto D."/>
            <person name="Vollmers J."/>
            <person name="Rivas-Marin E."/>
            <person name="Kohn T."/>
            <person name="Peeters S.H."/>
            <person name="Heuer A."/>
            <person name="Rast P."/>
            <person name="Oberbeckmann S."/>
            <person name="Bunk B."/>
            <person name="Jeske O."/>
            <person name="Meyerdierks A."/>
            <person name="Storesund J.E."/>
            <person name="Kallscheuer N."/>
            <person name="Luecker S."/>
            <person name="Lage O.M."/>
            <person name="Pohl T."/>
            <person name="Merkel B.J."/>
            <person name="Hornburger P."/>
            <person name="Mueller R.-W."/>
            <person name="Bruemmer F."/>
            <person name="Labrenz M."/>
            <person name="Spormann A.M."/>
            <person name="Op Den Camp H."/>
            <person name="Overmann J."/>
            <person name="Amann R."/>
            <person name="Jetten M.S.M."/>
            <person name="Mascher T."/>
            <person name="Medema M.H."/>
            <person name="Devos D.P."/>
            <person name="Kaster A.-K."/>
            <person name="Ovreas L."/>
            <person name="Rohde M."/>
            <person name="Galperin M.Y."/>
            <person name="Jogler C."/>
        </authorList>
    </citation>
    <scope>NUCLEOTIDE SEQUENCE [LARGE SCALE GENOMIC DNA]</scope>
    <source>
        <strain evidence="3 4">Pla52n</strain>
    </source>
</reference>
<proteinExistence type="predicted"/>
<evidence type="ECO:0000259" key="2">
    <source>
        <dbReference type="SMART" id="SM00418"/>
    </source>
</evidence>
<name>A0A5C6AEW8_9BACT</name>
<dbReference type="PANTHER" id="PTHR37318">
    <property type="entry name" value="BSL7504 PROTEIN"/>
    <property type="match status" value="1"/>
</dbReference>
<dbReference type="InterPro" id="IPR036390">
    <property type="entry name" value="WH_DNA-bd_sf"/>
</dbReference>
<dbReference type="AlphaFoldDB" id="A0A5C6AEW8"/>
<feature type="domain" description="HTH marR-type" evidence="1">
    <location>
        <begin position="22"/>
        <end position="117"/>
    </location>
</feature>
<dbReference type="InterPro" id="IPR027395">
    <property type="entry name" value="WH_DNA-bd_dom"/>
</dbReference>
<dbReference type="SUPFAM" id="SSF46785">
    <property type="entry name" value="Winged helix' DNA-binding domain"/>
    <property type="match status" value="1"/>
</dbReference>
<dbReference type="SMART" id="SM00418">
    <property type="entry name" value="HTH_ARSR"/>
    <property type="match status" value="1"/>
</dbReference>
<comment type="caution">
    <text evidence="3">The sequence shown here is derived from an EMBL/GenBank/DDBJ whole genome shotgun (WGS) entry which is preliminary data.</text>
</comment>
<feature type="domain" description="HTH arsR-type" evidence="2">
    <location>
        <begin position="16"/>
        <end position="110"/>
    </location>
</feature>
<dbReference type="Pfam" id="PF13601">
    <property type="entry name" value="HTH_34"/>
    <property type="match status" value="1"/>
</dbReference>
<evidence type="ECO:0000313" key="4">
    <source>
        <dbReference type="Proteomes" id="UP000320176"/>
    </source>
</evidence>
<dbReference type="Gene3D" id="1.10.10.10">
    <property type="entry name" value="Winged helix-like DNA-binding domain superfamily/Winged helix DNA-binding domain"/>
    <property type="match status" value="1"/>
</dbReference>
<dbReference type="InterPro" id="IPR001845">
    <property type="entry name" value="HTH_ArsR_DNA-bd_dom"/>
</dbReference>
<dbReference type="InterPro" id="IPR036388">
    <property type="entry name" value="WH-like_DNA-bd_sf"/>
</dbReference>
<dbReference type="RefSeq" id="WP_146522079.1">
    <property type="nucleotide sequence ID" value="NZ_CP151726.1"/>
</dbReference>
<dbReference type="GO" id="GO:0003700">
    <property type="term" value="F:DNA-binding transcription factor activity"/>
    <property type="evidence" value="ECO:0007669"/>
    <property type="project" value="InterPro"/>
</dbReference>
<protein>
    <submittedName>
        <fullName evidence="3">Helix-turn-helix domain protein</fullName>
    </submittedName>
</protein>
<dbReference type="InterPro" id="IPR000835">
    <property type="entry name" value="HTH_MarR-typ"/>
</dbReference>
<dbReference type="OrthoDB" id="9800369at2"/>
<dbReference type="InterPro" id="IPR011991">
    <property type="entry name" value="ArsR-like_HTH"/>
</dbReference>
<dbReference type="EMBL" id="SJPN01000006">
    <property type="protein sequence ID" value="TWT98514.1"/>
    <property type="molecule type" value="Genomic_DNA"/>
</dbReference>
<evidence type="ECO:0000313" key="3">
    <source>
        <dbReference type="EMBL" id="TWT98514.1"/>
    </source>
</evidence>
<gene>
    <name evidence="3" type="ORF">Pla52n_50280</name>
</gene>